<evidence type="ECO:0000256" key="1">
    <source>
        <dbReference type="SAM" id="Phobius"/>
    </source>
</evidence>
<reference evidence="3" key="1">
    <citation type="journal article" date="2012" name="Science">
        <title>The Paleozoic origin of enzymatic lignin decomposition reconstructed from 31 fungal genomes.</title>
        <authorList>
            <person name="Floudas D."/>
            <person name="Binder M."/>
            <person name="Riley R."/>
            <person name="Barry K."/>
            <person name="Blanchette R.A."/>
            <person name="Henrissat B."/>
            <person name="Martinez A.T."/>
            <person name="Otillar R."/>
            <person name="Spatafora J.W."/>
            <person name="Yadav J.S."/>
            <person name="Aerts A."/>
            <person name="Benoit I."/>
            <person name="Boyd A."/>
            <person name="Carlson A."/>
            <person name="Copeland A."/>
            <person name="Coutinho P.M."/>
            <person name="de Vries R.P."/>
            <person name="Ferreira P."/>
            <person name="Findley K."/>
            <person name="Foster B."/>
            <person name="Gaskell J."/>
            <person name="Glotzer D."/>
            <person name="Gorecki P."/>
            <person name="Heitman J."/>
            <person name="Hesse C."/>
            <person name="Hori C."/>
            <person name="Igarashi K."/>
            <person name="Jurgens J.A."/>
            <person name="Kallen N."/>
            <person name="Kersten P."/>
            <person name="Kohler A."/>
            <person name="Kuees U."/>
            <person name="Kumar T.K.A."/>
            <person name="Kuo A."/>
            <person name="LaButti K."/>
            <person name="Larrondo L.F."/>
            <person name="Lindquist E."/>
            <person name="Ling A."/>
            <person name="Lombard V."/>
            <person name="Lucas S."/>
            <person name="Lundell T."/>
            <person name="Martin R."/>
            <person name="McLaughlin D.J."/>
            <person name="Morgenstern I."/>
            <person name="Morin E."/>
            <person name="Murat C."/>
            <person name="Nagy L.G."/>
            <person name="Nolan M."/>
            <person name="Ohm R.A."/>
            <person name="Patyshakuliyeva A."/>
            <person name="Rokas A."/>
            <person name="Ruiz-Duenas F.J."/>
            <person name="Sabat G."/>
            <person name="Salamov A."/>
            <person name="Samejima M."/>
            <person name="Schmutz J."/>
            <person name="Slot J.C."/>
            <person name="St John F."/>
            <person name="Stenlid J."/>
            <person name="Sun H."/>
            <person name="Sun S."/>
            <person name="Syed K."/>
            <person name="Tsang A."/>
            <person name="Wiebenga A."/>
            <person name="Young D."/>
            <person name="Pisabarro A."/>
            <person name="Eastwood D.C."/>
            <person name="Martin F."/>
            <person name="Cullen D."/>
            <person name="Grigoriev I.V."/>
            <person name="Hibbett D.S."/>
        </authorList>
    </citation>
    <scope>NUCLEOTIDE SEQUENCE [LARGE SCALE GENOMIC DNA]</scope>
    <source>
        <strain evidence="3">RWD-64-598 SS2</strain>
    </source>
</reference>
<dbReference type="OrthoDB" id="5586934at2759"/>
<keyword evidence="1" id="KW-1133">Transmembrane helix</keyword>
<feature type="transmembrane region" description="Helical" evidence="1">
    <location>
        <begin position="147"/>
        <end position="166"/>
    </location>
</feature>
<name>A0A5M3N256_CONPW</name>
<keyword evidence="1" id="KW-0812">Transmembrane</keyword>
<accession>A0A5M3N256</accession>
<feature type="transmembrane region" description="Helical" evidence="1">
    <location>
        <begin position="50"/>
        <end position="70"/>
    </location>
</feature>
<dbReference type="GeneID" id="19211883"/>
<keyword evidence="3" id="KW-1185">Reference proteome</keyword>
<dbReference type="Proteomes" id="UP000053558">
    <property type="component" value="Unassembled WGS sequence"/>
</dbReference>
<feature type="transmembrane region" description="Helical" evidence="1">
    <location>
        <begin position="227"/>
        <end position="248"/>
    </location>
</feature>
<proteinExistence type="predicted"/>
<feature type="transmembrane region" description="Helical" evidence="1">
    <location>
        <begin position="105"/>
        <end position="126"/>
    </location>
</feature>
<feature type="transmembrane region" description="Helical" evidence="1">
    <location>
        <begin position="178"/>
        <end position="196"/>
    </location>
</feature>
<dbReference type="RefSeq" id="XP_007764948.1">
    <property type="nucleotide sequence ID" value="XM_007766758.1"/>
</dbReference>
<evidence type="ECO:0000313" key="2">
    <source>
        <dbReference type="EMBL" id="EIW85470.1"/>
    </source>
</evidence>
<keyword evidence="1" id="KW-0472">Membrane</keyword>
<feature type="transmembrane region" description="Helical" evidence="1">
    <location>
        <begin position="12"/>
        <end position="30"/>
    </location>
</feature>
<organism evidence="2 3">
    <name type="scientific">Coniophora puteana (strain RWD-64-598)</name>
    <name type="common">Brown rot fungus</name>
    <dbReference type="NCBI Taxonomy" id="741705"/>
    <lineage>
        <taxon>Eukaryota</taxon>
        <taxon>Fungi</taxon>
        <taxon>Dikarya</taxon>
        <taxon>Basidiomycota</taxon>
        <taxon>Agaricomycotina</taxon>
        <taxon>Agaricomycetes</taxon>
        <taxon>Agaricomycetidae</taxon>
        <taxon>Boletales</taxon>
        <taxon>Coniophorineae</taxon>
        <taxon>Coniophoraceae</taxon>
        <taxon>Coniophora</taxon>
    </lineage>
</organism>
<dbReference type="AlphaFoldDB" id="A0A5M3N256"/>
<evidence type="ECO:0000313" key="3">
    <source>
        <dbReference type="Proteomes" id="UP000053558"/>
    </source>
</evidence>
<comment type="caution">
    <text evidence="2">The sequence shown here is derived from an EMBL/GenBank/DDBJ whole genome shotgun (WGS) entry which is preliminary data.</text>
</comment>
<gene>
    <name evidence="2" type="ORF">CONPUDRAFT_98562</name>
</gene>
<dbReference type="EMBL" id="JH711574">
    <property type="protein sequence ID" value="EIW85470.1"/>
    <property type="molecule type" value="Genomic_DNA"/>
</dbReference>
<protein>
    <submittedName>
        <fullName evidence="2">Uncharacterized protein</fullName>
    </submittedName>
</protein>
<dbReference type="KEGG" id="cput:CONPUDRAFT_98562"/>
<sequence>MAKWTDGIELKIANILCYVMFLGSNGWPIVTPGQFDPYRGKDTYMTPAPWVYAIWPLIHLLLLGTNIYQFSPTGKRVVIDEIGWRFPLLSVLSVVYANVRNTRHYTVAFVFALLVSSTVTHIYYVLTTRRATYRVGDEVLVHLPFSLWHGWATFLLILSAFEAFGIHTYDPAGDWTKALVFIGLFFLEAHAATYASYTREGDLPGAIAITWSLWAVYDHQIKWQSEFIHISALVFAILSVFWVLVGTFKAARRLHRRSGSVLPGGGAERAPLLGR</sequence>